<reference evidence="1 2" key="1">
    <citation type="submission" date="2019-09" db="EMBL/GenBank/DDBJ databases">
        <title>Draft genome of the ectomycorrhizal ascomycete Sphaerosporella brunnea.</title>
        <authorList>
            <consortium name="DOE Joint Genome Institute"/>
            <person name="Benucci G.M."/>
            <person name="Marozzi G."/>
            <person name="Antonielli L."/>
            <person name="Sanchez S."/>
            <person name="Marco P."/>
            <person name="Wang X."/>
            <person name="Falini L.B."/>
            <person name="Barry K."/>
            <person name="Haridas S."/>
            <person name="Lipzen A."/>
            <person name="Labutti K."/>
            <person name="Grigoriev I.V."/>
            <person name="Murat C."/>
            <person name="Martin F."/>
            <person name="Albertini E."/>
            <person name="Donnini D."/>
            <person name="Bonito G."/>
        </authorList>
    </citation>
    <scope>NUCLEOTIDE SEQUENCE [LARGE SCALE GENOMIC DNA]</scope>
    <source>
        <strain evidence="1 2">Sb_GMNB300</strain>
    </source>
</reference>
<dbReference type="OrthoDB" id="514292at2759"/>
<dbReference type="SUPFAM" id="SSF55144">
    <property type="entry name" value="LigT-like"/>
    <property type="match status" value="1"/>
</dbReference>
<dbReference type="Gene3D" id="3.90.1140.10">
    <property type="entry name" value="Cyclic phosphodiesterase"/>
    <property type="match status" value="1"/>
</dbReference>
<accession>A0A5J5EGN1</accession>
<dbReference type="GO" id="GO:0004113">
    <property type="term" value="F:2',3'-cyclic-nucleotide 3'-phosphodiesterase activity"/>
    <property type="evidence" value="ECO:0007669"/>
    <property type="project" value="TreeGrafter"/>
</dbReference>
<dbReference type="Proteomes" id="UP000326924">
    <property type="component" value="Unassembled WGS sequence"/>
</dbReference>
<organism evidence="1 2">
    <name type="scientific">Sphaerosporella brunnea</name>
    <dbReference type="NCBI Taxonomy" id="1250544"/>
    <lineage>
        <taxon>Eukaryota</taxon>
        <taxon>Fungi</taxon>
        <taxon>Dikarya</taxon>
        <taxon>Ascomycota</taxon>
        <taxon>Pezizomycotina</taxon>
        <taxon>Pezizomycetes</taxon>
        <taxon>Pezizales</taxon>
        <taxon>Pyronemataceae</taxon>
        <taxon>Sphaerosporella</taxon>
    </lineage>
</organism>
<dbReference type="InParanoid" id="A0A5J5EGN1"/>
<dbReference type="AlphaFoldDB" id="A0A5J5EGN1"/>
<evidence type="ECO:0000313" key="2">
    <source>
        <dbReference type="Proteomes" id="UP000326924"/>
    </source>
</evidence>
<gene>
    <name evidence="1" type="ORF">FN846DRAFT_785825</name>
</gene>
<proteinExistence type="predicted"/>
<protein>
    <submittedName>
        <fullName evidence="1">2',3'-cyclic-nucleotide 3'-phosphodiesterase</fullName>
    </submittedName>
</protein>
<evidence type="ECO:0000313" key="1">
    <source>
        <dbReference type="EMBL" id="KAA8894865.1"/>
    </source>
</evidence>
<dbReference type="FunCoup" id="A0A5J5EGN1">
    <property type="interactions" value="6"/>
</dbReference>
<dbReference type="InterPro" id="IPR009097">
    <property type="entry name" value="Cyclic_Pdiesterase"/>
</dbReference>
<dbReference type="GO" id="GO:0009187">
    <property type="term" value="P:cyclic nucleotide metabolic process"/>
    <property type="evidence" value="ECO:0007669"/>
    <property type="project" value="TreeGrafter"/>
</dbReference>
<dbReference type="PANTHER" id="PTHR28141">
    <property type="entry name" value="2',3'-CYCLIC-NUCLEOTIDE 3'-PHOSPHODIESTERASE"/>
    <property type="match status" value="1"/>
</dbReference>
<dbReference type="PANTHER" id="PTHR28141:SF1">
    <property type="entry name" value="2',3'-CYCLIC-NUCLEOTIDE 3'-PHOSPHODIESTERASE"/>
    <property type="match status" value="1"/>
</dbReference>
<name>A0A5J5EGN1_9PEZI</name>
<keyword evidence="2" id="KW-1185">Reference proteome</keyword>
<dbReference type="Pfam" id="PF07823">
    <property type="entry name" value="CPDase"/>
    <property type="match status" value="1"/>
</dbReference>
<feature type="non-terminal residue" evidence="1">
    <location>
        <position position="1"/>
    </location>
</feature>
<dbReference type="InterPro" id="IPR012386">
    <property type="entry name" value="Cyclic-nucl_3Pdiesterase"/>
</dbReference>
<sequence length="195" mass="21051">ASLWLVPPADSALESALQKLISDTLPAHFAATEQVPSFAPHLTLTSNLPKEFSNPQEVLSQITVSSLPEVIFKSVNVGDFFFTRLTLHTEKTASLVALAQQCRRKFSEGCTSDREAEAWAQNVFTPHVSLVYSAMPAEDVKADVLEKAVKDIDAAGVVVGGGVASEMGGWKGGKIVLVQTWKDLSEWKVLAEKAL</sequence>
<comment type="caution">
    <text evidence="1">The sequence shown here is derived from an EMBL/GenBank/DDBJ whole genome shotgun (WGS) entry which is preliminary data.</text>
</comment>
<dbReference type="EMBL" id="VXIS01000305">
    <property type="protein sequence ID" value="KAA8894865.1"/>
    <property type="molecule type" value="Genomic_DNA"/>
</dbReference>